<evidence type="ECO:0000256" key="6">
    <source>
        <dbReference type="ARBA" id="ARBA00034303"/>
    </source>
</evidence>
<sequence length="253" mass="27621">MLFGWMDAKLAYLMKFSAKHAALYPAASQILILSDMAATITGSAYVETNTKRMLPVVELLVKNGVFTENPPKMLFHVLSAGGAAQLLWLARALRNSPQITAPNSRPPTGIIFDSAPGALNFHALHHIMTMSLAGYQKILGSAGALALIIILKMHSAFSGRPVMHQFIHSGLIAPRILEWTDKGTPRLYVYSDGDRLALVGDVREHVARAQEAGLAVRVEEFRGSGHVGHATADPERYWSAVQFLWGDVVRAKL</sequence>
<evidence type="ECO:0008006" key="9">
    <source>
        <dbReference type="Google" id="ProtNLM"/>
    </source>
</evidence>
<dbReference type="GO" id="GO:0005640">
    <property type="term" value="C:nuclear outer membrane"/>
    <property type="evidence" value="ECO:0007669"/>
    <property type="project" value="UniProtKB-SubCell"/>
</dbReference>
<proteinExistence type="inferred from homology"/>
<gene>
    <name evidence="7" type="ORF">DFH07DRAFT_444401</name>
</gene>
<dbReference type="SUPFAM" id="SSF53474">
    <property type="entry name" value="alpha/beta-Hydrolases"/>
    <property type="match status" value="1"/>
</dbReference>
<keyword evidence="2" id="KW-0812">Transmembrane</keyword>
<evidence type="ECO:0000256" key="2">
    <source>
        <dbReference type="ARBA" id="ARBA00022692"/>
    </source>
</evidence>
<evidence type="ECO:0000313" key="7">
    <source>
        <dbReference type="EMBL" id="KAJ7759356.1"/>
    </source>
</evidence>
<dbReference type="Pfam" id="PF05705">
    <property type="entry name" value="DUF829"/>
    <property type="match status" value="1"/>
</dbReference>
<dbReference type="InterPro" id="IPR029058">
    <property type="entry name" value="AB_hydrolase_fold"/>
</dbReference>
<protein>
    <recommendedName>
        <fullName evidence="9">DUF829-domain-containing protein</fullName>
    </recommendedName>
</protein>
<accession>A0AAD7J9W4</accession>
<organism evidence="7 8">
    <name type="scientific">Mycena maculata</name>
    <dbReference type="NCBI Taxonomy" id="230809"/>
    <lineage>
        <taxon>Eukaryota</taxon>
        <taxon>Fungi</taxon>
        <taxon>Dikarya</taxon>
        <taxon>Basidiomycota</taxon>
        <taxon>Agaricomycotina</taxon>
        <taxon>Agaricomycetes</taxon>
        <taxon>Agaricomycetidae</taxon>
        <taxon>Agaricales</taxon>
        <taxon>Marasmiineae</taxon>
        <taxon>Mycenaceae</taxon>
        <taxon>Mycena</taxon>
    </lineage>
</organism>
<keyword evidence="3" id="KW-1133">Transmembrane helix</keyword>
<dbReference type="EMBL" id="JARJLG010000052">
    <property type="protein sequence ID" value="KAJ7759356.1"/>
    <property type="molecule type" value="Genomic_DNA"/>
</dbReference>
<keyword evidence="5" id="KW-0539">Nucleus</keyword>
<reference evidence="7" key="1">
    <citation type="submission" date="2023-03" db="EMBL/GenBank/DDBJ databases">
        <title>Massive genome expansion in bonnet fungi (Mycena s.s.) driven by repeated elements and novel gene families across ecological guilds.</title>
        <authorList>
            <consortium name="Lawrence Berkeley National Laboratory"/>
            <person name="Harder C.B."/>
            <person name="Miyauchi S."/>
            <person name="Viragh M."/>
            <person name="Kuo A."/>
            <person name="Thoen E."/>
            <person name="Andreopoulos B."/>
            <person name="Lu D."/>
            <person name="Skrede I."/>
            <person name="Drula E."/>
            <person name="Henrissat B."/>
            <person name="Morin E."/>
            <person name="Kohler A."/>
            <person name="Barry K."/>
            <person name="LaButti K."/>
            <person name="Morin E."/>
            <person name="Salamov A."/>
            <person name="Lipzen A."/>
            <person name="Mereny Z."/>
            <person name="Hegedus B."/>
            <person name="Baldrian P."/>
            <person name="Stursova M."/>
            <person name="Weitz H."/>
            <person name="Taylor A."/>
            <person name="Grigoriev I.V."/>
            <person name="Nagy L.G."/>
            <person name="Martin F."/>
            <person name="Kauserud H."/>
        </authorList>
    </citation>
    <scope>NUCLEOTIDE SEQUENCE</scope>
    <source>
        <strain evidence="7">CBHHK188m</strain>
    </source>
</reference>
<evidence type="ECO:0000256" key="5">
    <source>
        <dbReference type="ARBA" id="ARBA00023242"/>
    </source>
</evidence>
<dbReference type="InterPro" id="IPR008547">
    <property type="entry name" value="DUF829_TMEM53"/>
</dbReference>
<keyword evidence="8" id="KW-1185">Reference proteome</keyword>
<evidence type="ECO:0000256" key="4">
    <source>
        <dbReference type="ARBA" id="ARBA00023136"/>
    </source>
</evidence>
<comment type="subcellular location">
    <subcellularLocation>
        <location evidence="6">Nucleus outer membrane</location>
        <topology evidence="6">Single-pass membrane protein</topology>
    </subcellularLocation>
</comment>
<dbReference type="Proteomes" id="UP001215280">
    <property type="component" value="Unassembled WGS sequence"/>
</dbReference>
<evidence type="ECO:0000256" key="1">
    <source>
        <dbReference type="ARBA" id="ARBA00007387"/>
    </source>
</evidence>
<evidence type="ECO:0000313" key="8">
    <source>
        <dbReference type="Proteomes" id="UP001215280"/>
    </source>
</evidence>
<dbReference type="PANTHER" id="PTHR12265:SF30">
    <property type="entry name" value="TRANSMEMBRANE PROTEIN 53"/>
    <property type="match status" value="1"/>
</dbReference>
<name>A0AAD7J9W4_9AGAR</name>
<keyword evidence="4" id="KW-0472">Membrane</keyword>
<dbReference type="AlphaFoldDB" id="A0AAD7J9W4"/>
<comment type="similarity">
    <text evidence="1">Belongs to the TMEM53 family.</text>
</comment>
<evidence type="ECO:0000256" key="3">
    <source>
        <dbReference type="ARBA" id="ARBA00022989"/>
    </source>
</evidence>
<comment type="caution">
    <text evidence="7">The sequence shown here is derived from an EMBL/GenBank/DDBJ whole genome shotgun (WGS) entry which is preliminary data.</text>
</comment>
<dbReference type="PANTHER" id="PTHR12265">
    <property type="entry name" value="TRANSMEMBRANE PROTEIN 53"/>
    <property type="match status" value="1"/>
</dbReference>